<dbReference type="EMBL" id="LAZR01034339">
    <property type="protein sequence ID" value="KKL45572.1"/>
    <property type="molecule type" value="Genomic_DNA"/>
</dbReference>
<proteinExistence type="predicted"/>
<reference evidence="1" key="1">
    <citation type="journal article" date="2015" name="Nature">
        <title>Complex archaea that bridge the gap between prokaryotes and eukaryotes.</title>
        <authorList>
            <person name="Spang A."/>
            <person name="Saw J.H."/>
            <person name="Jorgensen S.L."/>
            <person name="Zaremba-Niedzwiedzka K."/>
            <person name="Martijn J."/>
            <person name="Lind A.E."/>
            <person name="van Eijk R."/>
            <person name="Schleper C."/>
            <person name="Guy L."/>
            <person name="Ettema T.J."/>
        </authorList>
    </citation>
    <scope>NUCLEOTIDE SEQUENCE</scope>
</reference>
<accession>A0A0F9F379</accession>
<sequence length="179" mass="20236">MLKVTGQISSVRLNSKRYHAAVLKRLDQEHKNAVAAWVKAVAYSIPVYTGTARGTIAPVGRTVRQFVGAAGTNEKTEFVYQGKTYPLGFRQGKNYQEHSLSRAGTEGRLTFTFRFLETLPYVVWNTSSPAPAWMNLKNITPWYAIQKGVAAYVQYAREQIPKRLPRLTLFEKVTIVRVL</sequence>
<evidence type="ECO:0000313" key="1">
    <source>
        <dbReference type="EMBL" id="KKL45572.1"/>
    </source>
</evidence>
<name>A0A0F9F379_9ZZZZ</name>
<gene>
    <name evidence="1" type="ORF">LCGC14_2354280</name>
</gene>
<comment type="caution">
    <text evidence="1">The sequence shown here is derived from an EMBL/GenBank/DDBJ whole genome shotgun (WGS) entry which is preliminary data.</text>
</comment>
<protein>
    <submittedName>
        <fullName evidence="1">Uncharacterized protein</fullName>
    </submittedName>
</protein>
<dbReference type="AlphaFoldDB" id="A0A0F9F379"/>
<organism evidence="1">
    <name type="scientific">marine sediment metagenome</name>
    <dbReference type="NCBI Taxonomy" id="412755"/>
    <lineage>
        <taxon>unclassified sequences</taxon>
        <taxon>metagenomes</taxon>
        <taxon>ecological metagenomes</taxon>
    </lineage>
</organism>